<gene>
    <name evidence="2" type="ORF">CRE_09145</name>
</gene>
<feature type="region of interest" description="Disordered" evidence="1">
    <location>
        <begin position="1"/>
        <end position="39"/>
    </location>
</feature>
<dbReference type="AlphaFoldDB" id="E3LJK1"/>
<keyword evidence="3" id="KW-1185">Reference proteome</keyword>
<feature type="compositionally biased region" description="Basic and acidic residues" evidence="1">
    <location>
        <begin position="1"/>
        <end position="12"/>
    </location>
</feature>
<proteinExistence type="predicted"/>
<sequence>MDESSKQNRAESLENASFQSSDSSKSKRPAERTISISPLRNPLMWQQDATRFPIESSEAADRNLLDSASITDTDGLISANRGNLNVSKRLKVDPAVVNVQQKALLLKQKTPDGIRSIQKALMPQ</sequence>
<evidence type="ECO:0000256" key="1">
    <source>
        <dbReference type="SAM" id="MobiDB-lite"/>
    </source>
</evidence>
<dbReference type="InParanoid" id="E3LJK1"/>
<dbReference type="EMBL" id="DS268409">
    <property type="protein sequence ID" value="EFO94960.1"/>
    <property type="molecule type" value="Genomic_DNA"/>
</dbReference>
<reference evidence="2" key="1">
    <citation type="submission" date="2007-07" db="EMBL/GenBank/DDBJ databases">
        <title>PCAP assembly of the Caenorhabditis remanei genome.</title>
        <authorList>
            <consortium name="The Caenorhabditis remanei Sequencing Consortium"/>
            <person name="Wilson R.K."/>
        </authorList>
    </citation>
    <scope>NUCLEOTIDE SEQUENCE [LARGE SCALE GENOMIC DNA]</scope>
    <source>
        <strain evidence="2">PB4641</strain>
    </source>
</reference>
<name>E3LJK1_CAERE</name>
<accession>E3LJK1</accession>
<organism evidence="3">
    <name type="scientific">Caenorhabditis remanei</name>
    <name type="common">Caenorhabditis vulgaris</name>
    <dbReference type="NCBI Taxonomy" id="31234"/>
    <lineage>
        <taxon>Eukaryota</taxon>
        <taxon>Metazoa</taxon>
        <taxon>Ecdysozoa</taxon>
        <taxon>Nematoda</taxon>
        <taxon>Chromadorea</taxon>
        <taxon>Rhabditida</taxon>
        <taxon>Rhabditina</taxon>
        <taxon>Rhabditomorpha</taxon>
        <taxon>Rhabditoidea</taxon>
        <taxon>Rhabditidae</taxon>
        <taxon>Peloderinae</taxon>
        <taxon>Caenorhabditis</taxon>
    </lineage>
</organism>
<dbReference type="HOGENOM" id="CLU_2006008_0_0_1"/>
<protein>
    <submittedName>
        <fullName evidence="2">Uncharacterized protein</fullName>
    </submittedName>
</protein>
<evidence type="ECO:0000313" key="3">
    <source>
        <dbReference type="Proteomes" id="UP000008281"/>
    </source>
</evidence>
<evidence type="ECO:0000313" key="2">
    <source>
        <dbReference type="EMBL" id="EFO94960.1"/>
    </source>
</evidence>
<dbReference type="Proteomes" id="UP000008281">
    <property type="component" value="Unassembled WGS sequence"/>
</dbReference>